<organism evidence="3 4">
    <name type="scientific">Camelimonas lactis</name>
    <dbReference type="NCBI Taxonomy" id="659006"/>
    <lineage>
        <taxon>Bacteria</taxon>
        <taxon>Pseudomonadati</taxon>
        <taxon>Pseudomonadota</taxon>
        <taxon>Alphaproteobacteria</taxon>
        <taxon>Hyphomicrobiales</taxon>
        <taxon>Chelatococcaceae</taxon>
        <taxon>Camelimonas</taxon>
    </lineage>
</organism>
<comment type="caution">
    <text evidence="3">The sequence shown here is derived from an EMBL/GenBank/DDBJ whole genome shotgun (WGS) entry which is preliminary data.</text>
</comment>
<evidence type="ECO:0000313" key="3">
    <source>
        <dbReference type="EMBL" id="TCO11993.1"/>
    </source>
</evidence>
<sequence length="168" mass="18356">MNRFARLAVVGLIAVAAPLAAGAALAQGKEPTEAQMTVAREVVKASGLDRSFEAVIPGLFAQVREQLVTRPEIKADVEEIITKITPEINAKTNDMVNVAAKIFAEQIPEADLTQIAAFFTSPAGVKYVQSQPAVMQEMMTRMQDWTQSLSGVVVERIRNELRQRGKTF</sequence>
<protein>
    <recommendedName>
        <fullName evidence="2">DUF2059 domain-containing protein</fullName>
    </recommendedName>
</protein>
<name>A0A4R2GQE4_9HYPH</name>
<accession>A0A4R2GQE4</accession>
<feature type="chain" id="PRO_5020806221" description="DUF2059 domain-containing protein" evidence="1">
    <location>
        <begin position="27"/>
        <end position="168"/>
    </location>
</feature>
<keyword evidence="4" id="KW-1185">Reference proteome</keyword>
<feature type="signal peptide" evidence="1">
    <location>
        <begin position="1"/>
        <end position="26"/>
    </location>
</feature>
<dbReference type="Proteomes" id="UP000294881">
    <property type="component" value="Unassembled WGS sequence"/>
</dbReference>
<dbReference type="Pfam" id="PF09832">
    <property type="entry name" value="DUF2059"/>
    <property type="match status" value="1"/>
</dbReference>
<dbReference type="RefSeq" id="WP_132007983.1">
    <property type="nucleotide sequence ID" value="NZ_JBHUNN010000002.1"/>
</dbReference>
<reference evidence="3 4" key="1">
    <citation type="submission" date="2019-03" db="EMBL/GenBank/DDBJ databases">
        <title>Genomic Encyclopedia of Type Strains, Phase IV (KMG-IV): sequencing the most valuable type-strain genomes for metagenomic binning, comparative biology and taxonomic classification.</title>
        <authorList>
            <person name="Goeker M."/>
        </authorList>
    </citation>
    <scope>NUCLEOTIDE SEQUENCE [LARGE SCALE GENOMIC DNA]</scope>
    <source>
        <strain evidence="3 4">DSM 22958</strain>
    </source>
</reference>
<evidence type="ECO:0000256" key="1">
    <source>
        <dbReference type="SAM" id="SignalP"/>
    </source>
</evidence>
<proteinExistence type="predicted"/>
<feature type="domain" description="DUF2059" evidence="2">
    <location>
        <begin position="94"/>
        <end position="150"/>
    </location>
</feature>
<evidence type="ECO:0000313" key="4">
    <source>
        <dbReference type="Proteomes" id="UP000294881"/>
    </source>
</evidence>
<gene>
    <name evidence="3" type="ORF">EV666_11031</name>
</gene>
<keyword evidence="1" id="KW-0732">Signal</keyword>
<dbReference type="OrthoDB" id="5327699at2"/>
<dbReference type="AlphaFoldDB" id="A0A4R2GQE4"/>
<evidence type="ECO:0000259" key="2">
    <source>
        <dbReference type="Pfam" id="PF09832"/>
    </source>
</evidence>
<dbReference type="EMBL" id="SLWL01000010">
    <property type="protein sequence ID" value="TCO11993.1"/>
    <property type="molecule type" value="Genomic_DNA"/>
</dbReference>
<dbReference type="InterPro" id="IPR018637">
    <property type="entry name" value="DUF2059"/>
</dbReference>